<protein>
    <recommendedName>
        <fullName evidence="4">MARVEL domain-containing protein</fullName>
    </recommendedName>
</protein>
<keyword evidence="1" id="KW-0812">Transmembrane</keyword>
<comment type="caution">
    <text evidence="2">The sequence shown here is derived from an EMBL/GenBank/DDBJ whole genome shotgun (WGS) entry which is preliminary data.</text>
</comment>
<dbReference type="Proteomes" id="UP000029964">
    <property type="component" value="Unassembled WGS sequence"/>
</dbReference>
<dbReference type="PANTHER" id="PTHR42083:SF1">
    <property type="entry name" value="MARVEL DOMAIN-CONTAINING PROTEIN"/>
    <property type="match status" value="1"/>
</dbReference>
<reference evidence="3" key="1">
    <citation type="journal article" date="2014" name="Genome Announc.">
        <title>Genome sequence and annotation of Acremonium chrysogenum, producer of the beta-lactam antibiotic cephalosporin C.</title>
        <authorList>
            <person name="Terfehr D."/>
            <person name="Dahlmann T.A."/>
            <person name="Specht T."/>
            <person name="Zadra I."/>
            <person name="Kuernsteiner H."/>
            <person name="Kueck U."/>
        </authorList>
    </citation>
    <scope>NUCLEOTIDE SEQUENCE [LARGE SCALE GENOMIC DNA]</scope>
    <source>
        <strain evidence="3">ATCC 11550 / CBS 779.69 / DSM 880 / IAM 14645 / JCM 23072 / IMI 49137</strain>
    </source>
</reference>
<gene>
    <name evidence="2" type="ORF">ACRE_054310</name>
</gene>
<feature type="transmembrane region" description="Helical" evidence="1">
    <location>
        <begin position="49"/>
        <end position="68"/>
    </location>
</feature>
<evidence type="ECO:0000313" key="3">
    <source>
        <dbReference type="Proteomes" id="UP000029964"/>
    </source>
</evidence>
<proteinExistence type="predicted"/>
<evidence type="ECO:0008006" key="4">
    <source>
        <dbReference type="Google" id="ProtNLM"/>
    </source>
</evidence>
<keyword evidence="1" id="KW-0472">Membrane</keyword>
<organism evidence="2 3">
    <name type="scientific">Hapsidospora chrysogenum (strain ATCC 11550 / CBS 779.69 / DSM 880 / IAM 14645 / JCM 23072 / IMI 49137)</name>
    <name type="common">Acremonium chrysogenum</name>
    <dbReference type="NCBI Taxonomy" id="857340"/>
    <lineage>
        <taxon>Eukaryota</taxon>
        <taxon>Fungi</taxon>
        <taxon>Dikarya</taxon>
        <taxon>Ascomycota</taxon>
        <taxon>Pezizomycotina</taxon>
        <taxon>Sordariomycetes</taxon>
        <taxon>Hypocreomycetidae</taxon>
        <taxon>Hypocreales</taxon>
        <taxon>Bionectriaceae</taxon>
        <taxon>Hapsidospora</taxon>
    </lineage>
</organism>
<dbReference type="EMBL" id="JPKY01000061">
    <property type="protein sequence ID" value="KFH43818.1"/>
    <property type="molecule type" value="Genomic_DNA"/>
</dbReference>
<dbReference type="OrthoDB" id="5363290at2759"/>
<dbReference type="AlphaFoldDB" id="A0A086T386"/>
<sequence length="157" mass="17355">MGLLTFSPSYALFTALHVACFAVGLTVCGLYGRDLKRAADSDEAADSKWIYAVVVGALSAVTCVAYFLPFVLRLASGIVMAAWDLVLFVMWIALFGIFAKMYIDEDPEGDAGITRMKEAMWVDLAGAILWFIATLASLGYWWKHRDTRSRFTGRAHV</sequence>
<feature type="transmembrane region" description="Helical" evidence="1">
    <location>
        <begin position="74"/>
        <end position="99"/>
    </location>
</feature>
<keyword evidence="3" id="KW-1185">Reference proteome</keyword>
<feature type="transmembrane region" description="Helical" evidence="1">
    <location>
        <begin position="120"/>
        <end position="142"/>
    </location>
</feature>
<feature type="transmembrane region" description="Helical" evidence="1">
    <location>
        <begin position="6"/>
        <end position="28"/>
    </location>
</feature>
<evidence type="ECO:0000256" key="1">
    <source>
        <dbReference type="SAM" id="Phobius"/>
    </source>
</evidence>
<dbReference type="HOGENOM" id="CLU_096567_3_0_1"/>
<keyword evidence="1" id="KW-1133">Transmembrane helix</keyword>
<evidence type="ECO:0000313" key="2">
    <source>
        <dbReference type="EMBL" id="KFH43818.1"/>
    </source>
</evidence>
<accession>A0A086T386</accession>
<name>A0A086T386_HAPC1</name>
<dbReference type="PANTHER" id="PTHR42083">
    <property type="entry name" value="MARVEL DOMAIN-CONTAINING PROTEIN"/>
    <property type="match status" value="1"/>
</dbReference>